<evidence type="ECO:0000313" key="2">
    <source>
        <dbReference type="Proteomes" id="UP001638806"/>
    </source>
</evidence>
<organism evidence="1 2">
    <name type="scientific">Purpureocillium lilacinum</name>
    <name type="common">Paecilomyces lilacinus</name>
    <dbReference type="NCBI Taxonomy" id="33203"/>
    <lineage>
        <taxon>Eukaryota</taxon>
        <taxon>Fungi</taxon>
        <taxon>Dikarya</taxon>
        <taxon>Ascomycota</taxon>
        <taxon>Pezizomycotina</taxon>
        <taxon>Sordariomycetes</taxon>
        <taxon>Hypocreomycetidae</taxon>
        <taxon>Hypocreales</taxon>
        <taxon>Ophiocordycipitaceae</taxon>
        <taxon>Purpureocillium</taxon>
    </lineage>
</organism>
<evidence type="ECO:0000313" key="1">
    <source>
        <dbReference type="EMBL" id="KAL3956000.1"/>
    </source>
</evidence>
<dbReference type="EMBL" id="JBGNUJ010000008">
    <property type="protein sequence ID" value="KAL3956000.1"/>
    <property type="molecule type" value="Genomic_DNA"/>
</dbReference>
<dbReference type="Proteomes" id="UP001638806">
    <property type="component" value="Unassembled WGS sequence"/>
</dbReference>
<gene>
    <name evidence="1" type="ORF">ACCO45_008846</name>
</gene>
<proteinExistence type="predicted"/>
<reference evidence="1" key="1">
    <citation type="submission" date="2024-12" db="EMBL/GenBank/DDBJ databases">
        <title>Comparative genomics and development of molecular markers within Purpureocillium lilacinum and among Purpureocillium species.</title>
        <authorList>
            <person name="Yeh Z.-Y."/>
            <person name="Ni N.-T."/>
            <person name="Lo P.-H."/>
            <person name="Mushyakhwo K."/>
            <person name="Lin C.-F."/>
            <person name="Nai Y.-S."/>
        </authorList>
    </citation>
    <scope>NUCLEOTIDE SEQUENCE</scope>
    <source>
        <strain evidence="1">NCHU-NPUST-175</strain>
    </source>
</reference>
<keyword evidence="2" id="KW-1185">Reference proteome</keyword>
<comment type="caution">
    <text evidence="1">The sequence shown here is derived from an EMBL/GenBank/DDBJ whole genome shotgun (WGS) entry which is preliminary data.</text>
</comment>
<name>A0ACC4DKX9_PURLI</name>
<protein>
    <submittedName>
        <fullName evidence="1">Uncharacterized protein</fullName>
    </submittedName>
</protein>
<accession>A0ACC4DKX9</accession>
<sequence>MFAGDLVLIQPAAAAAAARRQRPRSESIPCASCATTALTPRRRATGMVLCARRGPNWCAEHEVLVRLKRREDGCGGAEGRHAEATAGSYGWQALIKSHPERHGSEESTNSAR</sequence>